<dbReference type="EMBL" id="HBEA01010284">
    <property type="protein sequence ID" value="CAD8258382.1"/>
    <property type="molecule type" value="Transcribed_RNA"/>
</dbReference>
<dbReference type="InterPro" id="IPR050340">
    <property type="entry name" value="Cytosolic_Fe-S_CAF"/>
</dbReference>
<dbReference type="PANTHER" id="PTHR11615">
    <property type="entry name" value="NITRATE, FORMATE, IRON DEHYDROGENASE"/>
    <property type="match status" value="1"/>
</dbReference>
<protein>
    <recommendedName>
        <fullName evidence="2">Iron hydrogenase large subunit C-terminal domain-containing protein</fullName>
    </recommendedName>
</protein>
<dbReference type="SUPFAM" id="SSF53920">
    <property type="entry name" value="Fe-only hydrogenase"/>
    <property type="match status" value="1"/>
</dbReference>
<evidence type="ECO:0000256" key="1">
    <source>
        <dbReference type="ARBA" id="ARBA00006596"/>
    </source>
</evidence>
<dbReference type="AlphaFoldDB" id="A0A7R9U8M7"/>
<reference evidence="3" key="1">
    <citation type="submission" date="2021-01" db="EMBL/GenBank/DDBJ databases">
        <authorList>
            <person name="Corre E."/>
            <person name="Pelletier E."/>
            <person name="Niang G."/>
            <person name="Scheremetjew M."/>
            <person name="Finn R."/>
            <person name="Kale V."/>
            <person name="Holt S."/>
            <person name="Cochrane G."/>
            <person name="Meng A."/>
            <person name="Brown T."/>
            <person name="Cohen L."/>
        </authorList>
    </citation>
    <scope>NUCLEOTIDE SEQUENCE</scope>
    <source>
        <strain evidence="3">CCMP2078</strain>
    </source>
</reference>
<dbReference type="InterPro" id="IPR004108">
    <property type="entry name" value="Fe_hydrogenase_lsu_C"/>
</dbReference>
<dbReference type="Gene3D" id="3.40.950.10">
    <property type="entry name" value="Fe-only Hydrogenase (Larger Subunit), Chain L, domain 3"/>
    <property type="match status" value="1"/>
</dbReference>
<evidence type="ECO:0000259" key="2">
    <source>
        <dbReference type="Pfam" id="PF02906"/>
    </source>
</evidence>
<name>A0A7R9U8M7_9STRA</name>
<evidence type="ECO:0000313" key="3">
    <source>
        <dbReference type="EMBL" id="CAD8258382.1"/>
    </source>
</evidence>
<accession>A0A7R9U8M7</accession>
<dbReference type="Pfam" id="PF02906">
    <property type="entry name" value="Fe_hyd_lg_C"/>
    <property type="match status" value="1"/>
</dbReference>
<comment type="similarity">
    <text evidence="1">Belongs to the NARF family.</text>
</comment>
<dbReference type="InterPro" id="IPR009016">
    <property type="entry name" value="Fe_hydrogenase"/>
</dbReference>
<dbReference type="Gene3D" id="3.40.50.1780">
    <property type="match status" value="1"/>
</dbReference>
<proteinExistence type="inferred from homology"/>
<organism evidence="3">
    <name type="scientific">Pinguiococcus pyrenoidosus</name>
    <dbReference type="NCBI Taxonomy" id="172671"/>
    <lineage>
        <taxon>Eukaryota</taxon>
        <taxon>Sar</taxon>
        <taxon>Stramenopiles</taxon>
        <taxon>Ochrophyta</taxon>
        <taxon>Pinguiophyceae</taxon>
        <taxon>Pinguiochrysidales</taxon>
        <taxon>Pinguiochrysidaceae</taxon>
        <taxon>Pinguiococcus</taxon>
    </lineage>
</organism>
<sequence>MRNGGADGRNAVASPNFAAGQVAKVQLSDCLACSGCLTSAETVLFQQQTSSTLKALEQAPETPKVVSLSSASRAALANFFGVPPADAGVGLLKVLEELGSFRILDAGLAHSLVLDEALEEFLGRYQEQRQKGERRRKRGRHAVEWRKNAAEAPVTEAGLPLLASECPGWVLYVEKSAPEALPYISRVKSSMRVSGWIAKAGLEANATETIHISIQPCADKKLEAARKDSLGKEVDVTLTTTELIDYVLDAFEAKKSSSEQLARLDAGDWFRGCIESALGGVTQEQLSLLATSFRADDTPKENRSRQLVWTGLPVPDSAGSGGYAEFVFRGAARRLFDIELPEDQLPWEQARNSDSHVLVLNADGSVGGVGDTEEEPLLVFARAYGFRNIQGLLGNFRRGHAKHDYVEVMACPSGCSNGGGHPRNVLETAPQNGDEPASTPASVAKLAADVERLQHQREQGKIDTVDVKKRISESGRTTRRDFLYTSYQAVPKLQSMSSSGLKW</sequence>
<gene>
    <name evidence="3" type="ORF">PPYR1160_LOCUS7883</name>
</gene>
<feature type="domain" description="Iron hydrogenase large subunit C-terminal" evidence="2">
    <location>
        <begin position="65"/>
        <end position="419"/>
    </location>
</feature>